<feature type="region of interest" description="Disordered" evidence="1">
    <location>
        <begin position="523"/>
        <end position="546"/>
    </location>
</feature>
<dbReference type="AlphaFoldDB" id="A0A8H2XTC0"/>
<feature type="compositionally biased region" description="Polar residues" evidence="1">
    <location>
        <begin position="864"/>
        <end position="873"/>
    </location>
</feature>
<feature type="region of interest" description="Disordered" evidence="1">
    <location>
        <begin position="106"/>
        <end position="130"/>
    </location>
</feature>
<sequence>MHPESENPHLINPLSSIESTSPVQKTSATISLESQARFESDMESPYGQGIATSPSFASSQESVPALNLSGSLSPMSRRASLLSNASIVDSVPTTPTSHLIEEARVDNDSDTSHRYHRIHSTPYPKTRLPLQLTPHPQARVVSLPEWTRNRDPFLEAMRNLRSVSSPVRFRRPPLSPLSAEESLELSGSSQSPASAVSFPALPEQSVGSSVRSEQSSSLSIPREQFYTAPEGFFLSPPSFKSMALSLVITGPERSLPLDRPLPPIREDDSTCSVEPNSEDEVSLMLQKATVGSSGYYNRSSVTFSNTSRSSSPESVVFLSSIARIPRTFLGGRSNSQSVAEASTTQESADDPAHDFEAYDDGDGTQHAPSTQSYVHLERELPHRHTIAQSQIGTNANANEESGAPVDSSPAVPHDDSDWIFFNPPRPIPALHGPPSLPYARCPSGAEGVILDDQQELDGVVWGLSERDPKSRYLGEAKCTEASHTEQPAVSTRENRLLQAAAYQDKIDSHAASLASKARALTIGTHNPRPMSTIMEHEPDSSPNSKEKHVRFVDNANECEIRSQAHCTSAPNTTRSATPSVLEASHTADLSWILLGQLEKARQSEPKALQRTIPSLYRKDTLDQLRRFGVPFRPHGLPTPPSTVSPKFVSQFPSSDSLPAPSRAIHHANLWSLTSAYEPPISESFAQATVQEPITTVPFNRQGAIPMRTTGPAPSSLSNIKSIPLLKLRQRQHGEMDSQQNNEHSFGEVPLSAHGVHAGTVPRVNYSSVSAAKTPQAASTPHRSKNSSAITSAVEKDTPTNKNKVSPDNRRQRMASKRTQPESSAQPRSPSKENEQATVPNSNTGGRKSSSRQSGRKRNQRTRTDSLPQKASRT</sequence>
<evidence type="ECO:0000313" key="2">
    <source>
        <dbReference type="EMBL" id="CAE6431046.1"/>
    </source>
</evidence>
<feature type="compositionally biased region" description="Basic and acidic residues" evidence="1">
    <location>
        <begin position="534"/>
        <end position="546"/>
    </location>
</feature>
<gene>
    <name evidence="2" type="ORF">RDB_LOCUS107648</name>
</gene>
<feature type="compositionally biased region" description="Polar residues" evidence="1">
    <location>
        <begin position="816"/>
        <end position="828"/>
    </location>
</feature>
<feature type="region of interest" description="Disordered" evidence="1">
    <location>
        <begin position="767"/>
        <end position="873"/>
    </location>
</feature>
<dbReference type="Proteomes" id="UP000663846">
    <property type="component" value="Unassembled WGS sequence"/>
</dbReference>
<evidence type="ECO:0000313" key="3">
    <source>
        <dbReference type="Proteomes" id="UP000663846"/>
    </source>
</evidence>
<feature type="region of interest" description="Disordered" evidence="1">
    <location>
        <begin position="257"/>
        <end position="277"/>
    </location>
</feature>
<reference evidence="2" key="1">
    <citation type="submission" date="2021-01" db="EMBL/GenBank/DDBJ databases">
        <authorList>
            <person name="Kaushik A."/>
        </authorList>
    </citation>
    <scope>NUCLEOTIDE SEQUENCE</scope>
    <source>
        <strain evidence="2">AG1-1C</strain>
    </source>
</reference>
<feature type="compositionally biased region" description="Polar residues" evidence="1">
    <location>
        <begin position="332"/>
        <end position="346"/>
    </location>
</feature>
<protein>
    <submittedName>
        <fullName evidence="2">Uncharacterized protein</fullName>
    </submittedName>
</protein>
<name>A0A8H2XTC0_9AGAM</name>
<feature type="compositionally biased region" description="Polar residues" evidence="1">
    <location>
        <begin position="767"/>
        <end position="790"/>
    </location>
</feature>
<proteinExistence type="predicted"/>
<organism evidence="2 3">
    <name type="scientific">Rhizoctonia solani</name>
    <dbReference type="NCBI Taxonomy" id="456999"/>
    <lineage>
        <taxon>Eukaryota</taxon>
        <taxon>Fungi</taxon>
        <taxon>Dikarya</taxon>
        <taxon>Basidiomycota</taxon>
        <taxon>Agaricomycotina</taxon>
        <taxon>Agaricomycetes</taxon>
        <taxon>Cantharellales</taxon>
        <taxon>Ceratobasidiaceae</taxon>
        <taxon>Rhizoctonia</taxon>
    </lineage>
</organism>
<feature type="region of interest" description="Disordered" evidence="1">
    <location>
        <begin position="331"/>
        <end position="370"/>
    </location>
</feature>
<dbReference type="EMBL" id="CAJMWS010000327">
    <property type="protein sequence ID" value="CAE6431046.1"/>
    <property type="molecule type" value="Genomic_DNA"/>
</dbReference>
<feature type="compositionally biased region" description="Polar residues" evidence="1">
    <location>
        <begin position="50"/>
        <end position="61"/>
    </location>
</feature>
<feature type="compositionally biased region" description="Basic and acidic residues" evidence="1">
    <location>
        <begin position="793"/>
        <end position="810"/>
    </location>
</feature>
<evidence type="ECO:0000256" key="1">
    <source>
        <dbReference type="SAM" id="MobiDB-lite"/>
    </source>
</evidence>
<feature type="region of interest" description="Disordered" evidence="1">
    <location>
        <begin position="1"/>
        <end position="61"/>
    </location>
</feature>
<feature type="region of interest" description="Disordered" evidence="1">
    <location>
        <begin position="396"/>
        <end position="415"/>
    </location>
</feature>
<feature type="compositionally biased region" description="Polar residues" evidence="1">
    <location>
        <begin position="13"/>
        <end position="34"/>
    </location>
</feature>
<accession>A0A8H2XTC0</accession>
<comment type="caution">
    <text evidence="2">The sequence shown here is derived from an EMBL/GenBank/DDBJ whole genome shotgun (WGS) entry which is preliminary data.</text>
</comment>